<sequence length="63" mass="6883">MFAIPTNRVRGVLAALRQGSVRARLQEQGARPSGNTLEPFKAFMADEARKRAQVVRQSGATVD</sequence>
<organism evidence="1 2">
    <name type="scientific">Bordetella pertussis</name>
    <dbReference type="NCBI Taxonomy" id="520"/>
    <lineage>
        <taxon>Bacteria</taxon>
        <taxon>Pseudomonadati</taxon>
        <taxon>Pseudomonadota</taxon>
        <taxon>Betaproteobacteria</taxon>
        <taxon>Burkholderiales</taxon>
        <taxon>Alcaligenaceae</taxon>
        <taxon>Bordetella</taxon>
    </lineage>
</organism>
<dbReference type="RefSeq" id="WP_003812923.1">
    <property type="nucleotide sequence ID" value="NZ_AP024746.1"/>
</dbReference>
<dbReference type="GeneID" id="69600456"/>
<evidence type="ECO:0008006" key="3">
    <source>
        <dbReference type="Google" id="ProtNLM"/>
    </source>
</evidence>
<accession>A0A0E8DUL6</accession>
<dbReference type="InterPro" id="IPR042100">
    <property type="entry name" value="Bug_dom1"/>
</dbReference>
<protein>
    <recommendedName>
        <fullName evidence="3">Tripartite tricarboxylate transporter family receptor</fullName>
    </recommendedName>
</protein>
<dbReference type="Gene3D" id="3.40.190.150">
    <property type="entry name" value="Bordetella uptake gene, domain 1"/>
    <property type="match status" value="1"/>
</dbReference>
<dbReference type="Proteomes" id="UP000255014">
    <property type="component" value="Unassembled WGS sequence"/>
</dbReference>
<gene>
    <name evidence="1" type="ORF">NCTC10911_00863</name>
</gene>
<dbReference type="AlphaFoldDB" id="A0A0E8DUL6"/>
<evidence type="ECO:0000313" key="2">
    <source>
        <dbReference type="Proteomes" id="UP000255014"/>
    </source>
</evidence>
<reference evidence="1 2" key="1">
    <citation type="submission" date="2018-06" db="EMBL/GenBank/DDBJ databases">
        <authorList>
            <consortium name="Pathogen Informatics"/>
            <person name="Doyle S."/>
        </authorList>
    </citation>
    <scope>NUCLEOTIDE SEQUENCE [LARGE SCALE GENOMIC DNA]</scope>
    <source>
        <strain evidence="1 2">NCTC10911</strain>
    </source>
</reference>
<name>A0A0E8DUL6_BORPT</name>
<evidence type="ECO:0000313" key="1">
    <source>
        <dbReference type="EMBL" id="SUV63855.1"/>
    </source>
</evidence>
<proteinExistence type="predicted"/>
<dbReference type="EMBL" id="UFTT01000002">
    <property type="protein sequence ID" value="SUV63855.1"/>
    <property type="molecule type" value="Genomic_DNA"/>
</dbReference>